<evidence type="ECO:0000256" key="8">
    <source>
        <dbReference type="ARBA" id="ARBA00022475"/>
    </source>
</evidence>
<keyword evidence="10 18" id="KW-0808">Transferase</keyword>
<evidence type="ECO:0000256" key="16">
    <source>
        <dbReference type="ARBA" id="ARBA00023209"/>
    </source>
</evidence>
<dbReference type="GO" id="GO:0016024">
    <property type="term" value="P:CDP-diacylglycerol biosynthetic process"/>
    <property type="evidence" value="ECO:0007669"/>
    <property type="project" value="UniProtKB-UniPathway"/>
</dbReference>
<feature type="transmembrane region" description="Helical" evidence="19">
    <location>
        <begin position="77"/>
        <end position="98"/>
    </location>
</feature>
<evidence type="ECO:0000256" key="19">
    <source>
        <dbReference type="SAM" id="Phobius"/>
    </source>
</evidence>
<keyword evidence="8" id="KW-1003">Cell membrane</keyword>
<name>A0A5E4PER0_9COXI</name>
<keyword evidence="9" id="KW-0444">Lipid biosynthesis</keyword>
<evidence type="ECO:0000256" key="1">
    <source>
        <dbReference type="ARBA" id="ARBA00001698"/>
    </source>
</evidence>
<dbReference type="RefSeq" id="WP_148338523.1">
    <property type="nucleotide sequence ID" value="NZ_LR699119.1"/>
</dbReference>
<evidence type="ECO:0000313" key="21">
    <source>
        <dbReference type="Proteomes" id="UP000324194"/>
    </source>
</evidence>
<accession>A0A5E4PER0</accession>
<feature type="transmembrane region" description="Helical" evidence="19">
    <location>
        <begin position="6"/>
        <end position="31"/>
    </location>
</feature>
<evidence type="ECO:0000256" key="12">
    <source>
        <dbReference type="ARBA" id="ARBA00022695"/>
    </source>
</evidence>
<comment type="catalytic activity">
    <reaction evidence="1 18">
        <text>a 1,2-diacyl-sn-glycero-3-phosphate + CTP + H(+) = a CDP-1,2-diacyl-sn-glycerol + diphosphate</text>
        <dbReference type="Rhea" id="RHEA:16229"/>
        <dbReference type="ChEBI" id="CHEBI:15378"/>
        <dbReference type="ChEBI" id="CHEBI:33019"/>
        <dbReference type="ChEBI" id="CHEBI:37563"/>
        <dbReference type="ChEBI" id="CHEBI:58332"/>
        <dbReference type="ChEBI" id="CHEBI:58608"/>
        <dbReference type="EC" id="2.7.7.41"/>
    </reaction>
</comment>
<dbReference type="Pfam" id="PF01148">
    <property type="entry name" value="CTP_transf_1"/>
    <property type="match status" value="1"/>
</dbReference>
<dbReference type="PANTHER" id="PTHR46382">
    <property type="entry name" value="PHOSPHATIDATE CYTIDYLYLTRANSFERASE"/>
    <property type="match status" value="1"/>
</dbReference>
<evidence type="ECO:0000256" key="15">
    <source>
        <dbReference type="ARBA" id="ARBA00023136"/>
    </source>
</evidence>
<protein>
    <recommendedName>
        <fullName evidence="7 18">Phosphatidate cytidylyltransferase</fullName>
        <ecNumber evidence="6 18">2.7.7.41</ecNumber>
    </recommendedName>
</protein>
<keyword evidence="15 19" id="KW-0472">Membrane</keyword>
<feature type="transmembrane region" description="Helical" evidence="19">
    <location>
        <begin position="175"/>
        <end position="193"/>
    </location>
</feature>
<dbReference type="EMBL" id="LR699119">
    <property type="protein sequence ID" value="VVC75324.1"/>
    <property type="molecule type" value="Genomic_DNA"/>
</dbReference>
<comment type="pathway">
    <text evidence="4">Lipid metabolism.</text>
</comment>
<evidence type="ECO:0000256" key="10">
    <source>
        <dbReference type="ARBA" id="ARBA00022679"/>
    </source>
</evidence>
<evidence type="ECO:0000256" key="9">
    <source>
        <dbReference type="ARBA" id="ARBA00022516"/>
    </source>
</evidence>
<dbReference type="EC" id="2.7.7.41" evidence="6 18"/>
<evidence type="ECO:0000256" key="14">
    <source>
        <dbReference type="ARBA" id="ARBA00023098"/>
    </source>
</evidence>
<evidence type="ECO:0000313" key="20">
    <source>
        <dbReference type="EMBL" id="VVC75324.1"/>
    </source>
</evidence>
<keyword evidence="16" id="KW-0594">Phospholipid biosynthesis</keyword>
<comment type="pathway">
    <text evidence="3 18">Phospholipid metabolism; CDP-diacylglycerol biosynthesis; CDP-diacylglycerol from sn-glycerol 3-phosphate: step 3/3.</text>
</comment>
<evidence type="ECO:0000256" key="7">
    <source>
        <dbReference type="ARBA" id="ARBA00019373"/>
    </source>
</evidence>
<proteinExistence type="inferred from homology"/>
<evidence type="ECO:0000256" key="11">
    <source>
        <dbReference type="ARBA" id="ARBA00022692"/>
    </source>
</evidence>
<dbReference type="Proteomes" id="UP000324194">
    <property type="component" value="Chromosome 1"/>
</dbReference>
<dbReference type="KEGG" id="asip:AQUSIP_06130"/>
<feature type="transmembrane region" description="Helical" evidence="19">
    <location>
        <begin position="110"/>
        <end position="127"/>
    </location>
</feature>
<reference evidence="20 21" key="1">
    <citation type="submission" date="2019-08" db="EMBL/GenBank/DDBJ databases">
        <authorList>
            <person name="Guy L."/>
        </authorList>
    </citation>
    <scope>NUCLEOTIDE SEQUENCE [LARGE SCALE GENOMIC DNA]</scope>
    <source>
        <strain evidence="20 21">SGT-108</strain>
    </source>
</reference>
<keyword evidence="14" id="KW-0443">Lipid metabolism</keyword>
<dbReference type="InterPro" id="IPR000374">
    <property type="entry name" value="PC_trans"/>
</dbReference>
<sequence length="270" mass="29700">MLKQRIITAVILIPVMLGILFYLSAPWFLIVTGLISLGAAWEWSNLMQVRSFAGRLLYVLIAAAAFVSAMFIPVTLIFAAAFVWWLLALFLVLCYPLCSQWWGGSVFARGLMGILTLLPCWAAVNYIRSQAQGLYSLLFLFVLIWGADSAAYFSGKKWGKTKLAPLVSPGKSWQGVWAAQVCSVLIALLTLWICQIRYAVWPWALLLSLVTVMFSIVGDLFESMMKRQAGLKDSGRLLPGHGGLLDRIDSLTAAAPVFVLGGILLGSYLN</sequence>
<dbReference type="GO" id="GO:0005886">
    <property type="term" value="C:plasma membrane"/>
    <property type="evidence" value="ECO:0007669"/>
    <property type="project" value="UniProtKB-SubCell"/>
</dbReference>
<evidence type="ECO:0000256" key="17">
    <source>
        <dbReference type="ARBA" id="ARBA00023264"/>
    </source>
</evidence>
<dbReference type="AlphaFoldDB" id="A0A5E4PER0"/>
<evidence type="ECO:0000256" key="2">
    <source>
        <dbReference type="ARBA" id="ARBA00004651"/>
    </source>
</evidence>
<feature type="transmembrane region" description="Helical" evidence="19">
    <location>
        <begin position="133"/>
        <end position="154"/>
    </location>
</feature>
<feature type="transmembrane region" description="Helical" evidence="19">
    <location>
        <begin position="251"/>
        <end position="269"/>
    </location>
</feature>
<keyword evidence="13 19" id="KW-1133">Transmembrane helix</keyword>
<evidence type="ECO:0000256" key="4">
    <source>
        <dbReference type="ARBA" id="ARBA00005189"/>
    </source>
</evidence>
<evidence type="ECO:0000256" key="5">
    <source>
        <dbReference type="ARBA" id="ARBA00010185"/>
    </source>
</evidence>
<feature type="transmembrane region" description="Helical" evidence="19">
    <location>
        <begin position="52"/>
        <end position="71"/>
    </location>
</feature>
<organism evidence="20 21">
    <name type="scientific">Aquicella siphonis</name>
    <dbReference type="NCBI Taxonomy" id="254247"/>
    <lineage>
        <taxon>Bacteria</taxon>
        <taxon>Pseudomonadati</taxon>
        <taxon>Pseudomonadota</taxon>
        <taxon>Gammaproteobacteria</taxon>
        <taxon>Legionellales</taxon>
        <taxon>Coxiellaceae</taxon>
        <taxon>Aquicella</taxon>
    </lineage>
</organism>
<keyword evidence="17" id="KW-1208">Phospholipid metabolism</keyword>
<evidence type="ECO:0000256" key="13">
    <source>
        <dbReference type="ARBA" id="ARBA00022989"/>
    </source>
</evidence>
<keyword evidence="12 18" id="KW-0548">Nucleotidyltransferase</keyword>
<dbReference type="GO" id="GO:0004605">
    <property type="term" value="F:phosphatidate cytidylyltransferase activity"/>
    <property type="evidence" value="ECO:0007669"/>
    <property type="project" value="UniProtKB-EC"/>
</dbReference>
<dbReference type="PANTHER" id="PTHR46382:SF1">
    <property type="entry name" value="PHOSPHATIDATE CYTIDYLYLTRANSFERASE"/>
    <property type="match status" value="1"/>
</dbReference>
<keyword evidence="21" id="KW-1185">Reference proteome</keyword>
<comment type="similarity">
    <text evidence="5 18">Belongs to the CDS family.</text>
</comment>
<keyword evidence="11 18" id="KW-0812">Transmembrane</keyword>
<feature type="transmembrane region" description="Helical" evidence="19">
    <location>
        <begin position="199"/>
        <end position="221"/>
    </location>
</feature>
<dbReference type="PROSITE" id="PS01315">
    <property type="entry name" value="CDS"/>
    <property type="match status" value="1"/>
</dbReference>
<dbReference type="OrthoDB" id="9799199at2"/>
<gene>
    <name evidence="20" type="primary">cdsA</name>
    <name evidence="20" type="ORF">AQUSIP_06130</name>
</gene>
<evidence type="ECO:0000256" key="18">
    <source>
        <dbReference type="RuleBase" id="RU003938"/>
    </source>
</evidence>
<dbReference type="UniPathway" id="UPA00557">
    <property type="reaction ID" value="UER00614"/>
</dbReference>
<evidence type="ECO:0000256" key="6">
    <source>
        <dbReference type="ARBA" id="ARBA00012487"/>
    </source>
</evidence>
<evidence type="ECO:0000256" key="3">
    <source>
        <dbReference type="ARBA" id="ARBA00005119"/>
    </source>
</evidence>
<comment type="subcellular location">
    <subcellularLocation>
        <location evidence="2">Cell membrane</location>
        <topology evidence="2">Multi-pass membrane protein</topology>
    </subcellularLocation>
</comment>